<dbReference type="PANTHER" id="PTHR46910:SF1">
    <property type="entry name" value="MISCELLANEOUS ZN(II)2CYS6 TRANSCRIPTION FACTOR (EUROFUNG)-RELATED"/>
    <property type="match status" value="1"/>
</dbReference>
<accession>A0A1Y2DES1</accession>
<evidence type="ECO:0000259" key="4">
    <source>
        <dbReference type="PROSITE" id="PS50048"/>
    </source>
</evidence>
<sequence>MQAPAITSSAVGHLPTQQLQQANAASSERGNEDAFTSVAYKRRRTSKACIVCARKKVKCCGNLPCGPCVAMGESCSFTGEPRTAPHSLEARVKLQEARIARLEALLISQGATLDSLPEEDQLESKRAAGRLSSVKMQLDRILAEPEVELELGNTPSPSEKAGVLRPDARGNLRYIGAASTTSILIELDRIQREALPSGNLPPSRMSWLTAPLGLSIAQALPPPAGVELPDRDLADKLINVFFEQLQPLYPILHRPTFMREYEILWKTPLHRLNPMKMALVFAVLACASPLVDDRRAQNQGRFNPALGATFSLQSTVGVERNGVGFYGTANILVLHGVTDATLEQVQTYALFALFLCNSNCAARAWIVLGQAIRFAVDLGLHRSLAQAKLPKLEKERRRRAFWSLYTIDRLLAANLGRPLSLQEGDIDAERPLETSDEELDAYCTNNIATPATGPNVMTGFVALIDVHRIAGEAAQYLGSHAKQHANVSASPKERQAADVLLRSQVTRREEELAEWLQQLPKHLSEDIHLLQPPFLTQRIIAYSTYYATTLLLHLPLLPQNGIAPTEPQRASLARCIRAANSIVAMAPSVVTAKFPPSPHLLDYSQHLLVAGGLLLLVLTGGVDESVAQQLRAEVDRCAEGLEALEQTRFAGMRACHEMLVDLIGNLDKKMPTSSLPSPSTAVPAPLYRPTTGALLSTSPSVAPPSLPTVNAHSPYDPNNPSGLPQPSSVFYSNPAPPASTSPSFDISALGLSSFGGGLSPNNLPSDFFETLFNGGMESFSFPMGEAAFTEVAAPYLGWLPPSSESAAPFDFDQLG</sequence>
<dbReference type="Gene3D" id="4.10.240.10">
    <property type="entry name" value="Zn(2)-C6 fungal-type DNA-binding domain"/>
    <property type="match status" value="1"/>
</dbReference>
<dbReference type="AlphaFoldDB" id="A0A1Y2DES1"/>
<evidence type="ECO:0000256" key="1">
    <source>
        <dbReference type="ARBA" id="ARBA00022723"/>
    </source>
</evidence>
<feature type="domain" description="Zn(2)-C6 fungal-type" evidence="4">
    <location>
        <begin position="48"/>
        <end position="77"/>
    </location>
</feature>
<comment type="caution">
    <text evidence="5">The sequence shown here is derived from an EMBL/GenBank/DDBJ whole genome shotgun (WGS) entry which is preliminary data.</text>
</comment>
<feature type="region of interest" description="Disordered" evidence="3">
    <location>
        <begin position="1"/>
        <end position="33"/>
    </location>
</feature>
<dbReference type="PROSITE" id="PS50048">
    <property type="entry name" value="ZN2_CY6_FUNGAL_2"/>
    <property type="match status" value="1"/>
</dbReference>
<organism evidence="5 6">
    <name type="scientific">Leucosporidium creatinivorum</name>
    <dbReference type="NCBI Taxonomy" id="106004"/>
    <lineage>
        <taxon>Eukaryota</taxon>
        <taxon>Fungi</taxon>
        <taxon>Dikarya</taxon>
        <taxon>Basidiomycota</taxon>
        <taxon>Pucciniomycotina</taxon>
        <taxon>Microbotryomycetes</taxon>
        <taxon>Leucosporidiales</taxon>
        <taxon>Leucosporidium</taxon>
    </lineage>
</organism>
<keyword evidence="6" id="KW-1185">Reference proteome</keyword>
<dbReference type="CDD" id="cd00067">
    <property type="entry name" value="GAL4"/>
    <property type="match status" value="1"/>
</dbReference>
<dbReference type="InterPro" id="IPR050987">
    <property type="entry name" value="AtrR-like"/>
</dbReference>
<evidence type="ECO:0000313" key="6">
    <source>
        <dbReference type="Proteomes" id="UP000193467"/>
    </source>
</evidence>
<dbReference type="STRING" id="106004.A0A1Y2DES1"/>
<feature type="region of interest" description="Disordered" evidence="3">
    <location>
        <begin position="693"/>
        <end position="736"/>
    </location>
</feature>
<keyword evidence="1" id="KW-0479">Metal-binding</keyword>
<dbReference type="PANTHER" id="PTHR46910">
    <property type="entry name" value="TRANSCRIPTION FACTOR PDR1"/>
    <property type="match status" value="1"/>
</dbReference>
<dbReference type="GO" id="GO:0008270">
    <property type="term" value="F:zinc ion binding"/>
    <property type="evidence" value="ECO:0007669"/>
    <property type="project" value="InterPro"/>
</dbReference>
<dbReference type="Proteomes" id="UP000193467">
    <property type="component" value="Unassembled WGS sequence"/>
</dbReference>
<dbReference type="GO" id="GO:0000981">
    <property type="term" value="F:DNA-binding transcription factor activity, RNA polymerase II-specific"/>
    <property type="evidence" value="ECO:0007669"/>
    <property type="project" value="InterPro"/>
</dbReference>
<dbReference type="Pfam" id="PF00172">
    <property type="entry name" value="Zn_clus"/>
    <property type="match status" value="1"/>
</dbReference>
<dbReference type="SMART" id="SM00066">
    <property type="entry name" value="GAL4"/>
    <property type="match status" value="1"/>
</dbReference>
<dbReference type="SMART" id="SM00906">
    <property type="entry name" value="Fungal_trans"/>
    <property type="match status" value="1"/>
</dbReference>
<protein>
    <submittedName>
        <fullName evidence="5">Fungal-specific transcription factor domain-domain-containing protein</fullName>
    </submittedName>
</protein>
<dbReference type="InterPro" id="IPR036864">
    <property type="entry name" value="Zn2-C6_fun-type_DNA-bd_sf"/>
</dbReference>
<reference evidence="5 6" key="1">
    <citation type="submission" date="2016-07" db="EMBL/GenBank/DDBJ databases">
        <title>Pervasive Adenine N6-methylation of Active Genes in Fungi.</title>
        <authorList>
            <consortium name="DOE Joint Genome Institute"/>
            <person name="Mondo S.J."/>
            <person name="Dannebaum R.O."/>
            <person name="Kuo R.C."/>
            <person name="Labutti K."/>
            <person name="Haridas S."/>
            <person name="Kuo A."/>
            <person name="Salamov A."/>
            <person name="Ahrendt S.R."/>
            <person name="Lipzen A."/>
            <person name="Sullivan W."/>
            <person name="Andreopoulos W.B."/>
            <person name="Clum A."/>
            <person name="Lindquist E."/>
            <person name="Daum C."/>
            <person name="Ramamoorthy G.K."/>
            <person name="Gryganskyi A."/>
            <person name="Culley D."/>
            <person name="Magnuson J.K."/>
            <person name="James T.Y."/>
            <person name="O'Malley M.A."/>
            <person name="Stajich J.E."/>
            <person name="Spatafora J.W."/>
            <person name="Visel A."/>
            <person name="Grigoriev I.V."/>
        </authorList>
    </citation>
    <scope>NUCLEOTIDE SEQUENCE [LARGE SCALE GENOMIC DNA]</scope>
    <source>
        <strain evidence="5 6">62-1032</strain>
    </source>
</reference>
<dbReference type="InterPro" id="IPR001138">
    <property type="entry name" value="Zn2Cys6_DnaBD"/>
</dbReference>
<dbReference type="OrthoDB" id="4456959at2759"/>
<evidence type="ECO:0000313" key="5">
    <source>
        <dbReference type="EMBL" id="ORY57697.1"/>
    </source>
</evidence>
<feature type="compositionally biased region" description="Polar residues" evidence="3">
    <location>
        <begin position="707"/>
        <end position="731"/>
    </location>
</feature>
<keyword evidence="2" id="KW-0539">Nucleus</keyword>
<evidence type="ECO:0000256" key="2">
    <source>
        <dbReference type="ARBA" id="ARBA00023242"/>
    </source>
</evidence>
<dbReference type="Pfam" id="PF04082">
    <property type="entry name" value="Fungal_trans"/>
    <property type="match status" value="1"/>
</dbReference>
<dbReference type="EMBL" id="MCGR01000081">
    <property type="protein sequence ID" value="ORY57697.1"/>
    <property type="molecule type" value="Genomic_DNA"/>
</dbReference>
<dbReference type="GO" id="GO:0006351">
    <property type="term" value="P:DNA-templated transcription"/>
    <property type="evidence" value="ECO:0007669"/>
    <property type="project" value="InterPro"/>
</dbReference>
<dbReference type="InParanoid" id="A0A1Y2DES1"/>
<evidence type="ECO:0000256" key="3">
    <source>
        <dbReference type="SAM" id="MobiDB-lite"/>
    </source>
</evidence>
<name>A0A1Y2DES1_9BASI</name>
<dbReference type="InterPro" id="IPR007219">
    <property type="entry name" value="XnlR_reg_dom"/>
</dbReference>
<feature type="compositionally biased region" description="Polar residues" evidence="3">
    <location>
        <begin position="1"/>
        <end position="28"/>
    </location>
</feature>
<dbReference type="SUPFAM" id="SSF57701">
    <property type="entry name" value="Zn2/Cys6 DNA-binding domain"/>
    <property type="match status" value="1"/>
</dbReference>
<dbReference type="CDD" id="cd12148">
    <property type="entry name" value="fungal_TF_MHR"/>
    <property type="match status" value="1"/>
</dbReference>
<dbReference type="GO" id="GO:0003677">
    <property type="term" value="F:DNA binding"/>
    <property type="evidence" value="ECO:0007669"/>
    <property type="project" value="InterPro"/>
</dbReference>
<proteinExistence type="predicted"/>
<dbReference type="PROSITE" id="PS00463">
    <property type="entry name" value="ZN2_CY6_FUNGAL_1"/>
    <property type="match status" value="1"/>
</dbReference>
<gene>
    <name evidence="5" type="ORF">BCR35DRAFT_295994</name>
</gene>